<dbReference type="Pfam" id="PF00057">
    <property type="entry name" value="Ldl_recept_a"/>
    <property type="match status" value="1"/>
</dbReference>
<comment type="caution">
    <text evidence="2">Lacks conserved residue(s) required for the propagation of feature annotation.</text>
</comment>
<dbReference type="Gene3D" id="4.10.400.10">
    <property type="entry name" value="Low-density Lipoprotein Receptor"/>
    <property type="match status" value="1"/>
</dbReference>
<comment type="caution">
    <text evidence="4">The sequence shown here is derived from an EMBL/GenBank/DDBJ whole genome shotgun (WGS) entry which is preliminary data.</text>
</comment>
<dbReference type="InterPro" id="IPR057430">
    <property type="entry name" value="LDLRAD1_C"/>
</dbReference>
<dbReference type="EMBL" id="QWLN02006698">
    <property type="protein sequence ID" value="TEA36272.1"/>
    <property type="molecule type" value="Genomic_DNA"/>
</dbReference>
<evidence type="ECO:0000313" key="4">
    <source>
        <dbReference type="EMBL" id="TEA36272.1"/>
    </source>
</evidence>
<evidence type="ECO:0000256" key="2">
    <source>
        <dbReference type="PROSITE-ProRule" id="PRU00124"/>
    </source>
</evidence>
<keyword evidence="1" id="KW-1015">Disulfide bond</keyword>
<accession>A0A484GKP3</accession>
<dbReference type="SMART" id="SM00192">
    <property type="entry name" value="LDLa"/>
    <property type="match status" value="2"/>
</dbReference>
<dbReference type="PANTHER" id="PTHR22722">
    <property type="entry name" value="LOW-DENSITY LIPOPROTEIN RECEPTOR-RELATED PROTEIN 2-RELATED"/>
    <property type="match status" value="1"/>
</dbReference>
<feature type="non-terminal residue" evidence="4">
    <location>
        <position position="1"/>
    </location>
</feature>
<protein>
    <recommendedName>
        <fullName evidence="3">LDLRAD1-like C-terminal domain-containing protein</fullName>
    </recommendedName>
</protein>
<dbReference type="Proteomes" id="UP000295264">
    <property type="component" value="Unassembled WGS sequence"/>
</dbReference>
<evidence type="ECO:0000313" key="5">
    <source>
        <dbReference type="Proteomes" id="UP000295264"/>
    </source>
</evidence>
<dbReference type="PANTHER" id="PTHR22722:SF5">
    <property type="entry name" value="LOW-DENSITY LIPOPROTEIN RECEPTOR-RELATED PROTEIN 1B"/>
    <property type="match status" value="1"/>
</dbReference>
<evidence type="ECO:0000256" key="1">
    <source>
        <dbReference type="ARBA" id="ARBA00023157"/>
    </source>
</evidence>
<dbReference type="GO" id="GO:0005886">
    <property type="term" value="C:plasma membrane"/>
    <property type="evidence" value="ECO:0007669"/>
    <property type="project" value="TreeGrafter"/>
</dbReference>
<dbReference type="PROSITE" id="PS50068">
    <property type="entry name" value="LDLRA_2"/>
    <property type="match status" value="2"/>
</dbReference>
<dbReference type="GO" id="GO:0005041">
    <property type="term" value="F:low-density lipoprotein particle receptor activity"/>
    <property type="evidence" value="ECO:0007669"/>
    <property type="project" value="TreeGrafter"/>
</dbReference>
<dbReference type="AlphaFoldDB" id="A0A484GKP3"/>
<feature type="domain" description="LDLRAD1-like C-terminal" evidence="3">
    <location>
        <begin position="138"/>
        <end position="176"/>
    </location>
</feature>
<dbReference type="SUPFAM" id="SSF57424">
    <property type="entry name" value="LDL receptor-like module"/>
    <property type="match status" value="1"/>
</dbReference>
<sequence length="179" mass="20440">TKGFDCRLRPQKKAQRYQELWPMGHCRNIKGESHCLQKAYLSYKSSNLSYRLFKTASQRLGFLCEDRSTCLPPSLLCNGRLDCSHGEDESATYCQTPSSLSQNLIFKCPNQKTWTYVDKVCDTRNDCEDCSDESVSQCPKCSGYRCDTVFFADCACIPRTRCKDGSQDCADWSHENLCE</sequence>
<evidence type="ECO:0000259" key="3">
    <source>
        <dbReference type="Pfam" id="PF25241"/>
    </source>
</evidence>
<organism evidence="4 5">
    <name type="scientific">Sousa chinensis</name>
    <name type="common">Indo-pacific humpbacked dolphin</name>
    <name type="synonym">Steno chinensis</name>
    <dbReference type="NCBI Taxonomy" id="103600"/>
    <lineage>
        <taxon>Eukaryota</taxon>
        <taxon>Metazoa</taxon>
        <taxon>Chordata</taxon>
        <taxon>Craniata</taxon>
        <taxon>Vertebrata</taxon>
        <taxon>Euteleostomi</taxon>
        <taxon>Mammalia</taxon>
        <taxon>Eutheria</taxon>
        <taxon>Laurasiatheria</taxon>
        <taxon>Artiodactyla</taxon>
        <taxon>Whippomorpha</taxon>
        <taxon>Cetacea</taxon>
        <taxon>Odontoceti</taxon>
        <taxon>Delphinidae</taxon>
        <taxon>Sousa</taxon>
    </lineage>
</organism>
<gene>
    <name evidence="4" type="ORF">DBR06_SOUSAS18910041</name>
</gene>
<dbReference type="PRINTS" id="PR00261">
    <property type="entry name" value="LDLRECEPTOR"/>
</dbReference>
<keyword evidence="5" id="KW-1185">Reference proteome</keyword>
<reference evidence="4 5" key="1">
    <citation type="journal article" date="2018" name="Genomics">
        <title>Molecular footprints of inshore aquatic adaptation in Indo-Pacific humpback dolphin (Sousa chinensis).</title>
        <authorList>
            <person name="Ming Y."/>
            <person name="Jian J."/>
            <person name="Yu F."/>
            <person name="Yu X."/>
            <person name="Wang J."/>
            <person name="Liu W."/>
        </authorList>
    </citation>
    <scope>NUCLEOTIDE SEQUENCE [LARGE SCALE GENOMIC DNA]</scope>
    <source>
        <strain evidence="4">MY-2018</strain>
        <tissue evidence="4">Skin</tissue>
    </source>
</reference>
<dbReference type="InterPro" id="IPR051221">
    <property type="entry name" value="LDLR-related"/>
</dbReference>
<dbReference type="GO" id="GO:0043235">
    <property type="term" value="C:receptor complex"/>
    <property type="evidence" value="ECO:0007669"/>
    <property type="project" value="TreeGrafter"/>
</dbReference>
<name>A0A484GKP3_SOUCH</name>
<dbReference type="Pfam" id="PF25241">
    <property type="entry name" value="LDLRAD1_C"/>
    <property type="match status" value="1"/>
</dbReference>
<dbReference type="InterPro" id="IPR036055">
    <property type="entry name" value="LDL_receptor-like_sf"/>
</dbReference>
<dbReference type="InterPro" id="IPR002172">
    <property type="entry name" value="LDrepeatLR_classA_rpt"/>
</dbReference>
<proteinExistence type="predicted"/>